<reference evidence="1" key="1">
    <citation type="submission" date="2015-12" db="EMBL/GenBank/DDBJ databases">
        <title>Update maize B73 reference genome by single molecule sequencing technologies.</title>
        <authorList>
            <consortium name="Maize Genome Sequencing Project"/>
            <person name="Ware D."/>
        </authorList>
    </citation>
    <scope>NUCLEOTIDE SEQUENCE</scope>
    <source>
        <tissue evidence="1">Seedling</tissue>
    </source>
</reference>
<evidence type="ECO:0000313" key="1">
    <source>
        <dbReference type="EMBL" id="AQK56669.1"/>
    </source>
</evidence>
<name>A0A1D6QF17_MAIZE</name>
<dbReference type="EMBL" id="CM000780">
    <property type="protein sequence ID" value="AQK56669.1"/>
    <property type="molecule type" value="Genomic_DNA"/>
</dbReference>
<sequence>MAARVRAPLIPISLRRRLPSYQ</sequence>
<dbReference type="AlphaFoldDB" id="A0A1D6QF17"/>
<accession>A0A1D6QF17</accession>
<proteinExistence type="predicted"/>
<protein>
    <submittedName>
        <fullName evidence="1">Uncharacterized protein</fullName>
    </submittedName>
</protein>
<gene>
    <name evidence="1" type="ORF">ZEAMMB73_Zm00001d052286</name>
</gene>
<organism evidence="1">
    <name type="scientific">Zea mays</name>
    <name type="common">Maize</name>
    <dbReference type="NCBI Taxonomy" id="4577"/>
    <lineage>
        <taxon>Eukaryota</taxon>
        <taxon>Viridiplantae</taxon>
        <taxon>Streptophyta</taxon>
        <taxon>Embryophyta</taxon>
        <taxon>Tracheophyta</taxon>
        <taxon>Spermatophyta</taxon>
        <taxon>Magnoliopsida</taxon>
        <taxon>Liliopsida</taxon>
        <taxon>Poales</taxon>
        <taxon>Poaceae</taxon>
        <taxon>PACMAD clade</taxon>
        <taxon>Panicoideae</taxon>
        <taxon>Andropogonodae</taxon>
        <taxon>Andropogoneae</taxon>
        <taxon>Tripsacinae</taxon>
        <taxon>Zea</taxon>
    </lineage>
</organism>